<organism evidence="11 12">
    <name type="scientific">Ectobacillus funiculus</name>
    <dbReference type="NCBI Taxonomy" id="137993"/>
    <lineage>
        <taxon>Bacteria</taxon>
        <taxon>Bacillati</taxon>
        <taxon>Bacillota</taxon>
        <taxon>Bacilli</taxon>
        <taxon>Bacillales</taxon>
        <taxon>Bacillaceae</taxon>
        <taxon>Ectobacillus</taxon>
    </lineage>
</organism>
<protein>
    <submittedName>
        <fullName evidence="11">PTS galactitol transporter subunit IIC</fullName>
    </submittedName>
</protein>
<reference evidence="11 12" key="1">
    <citation type="submission" date="2024-09" db="EMBL/GenBank/DDBJ databases">
        <authorList>
            <person name="Sun Q."/>
            <person name="Mori K."/>
        </authorList>
    </citation>
    <scope>NUCLEOTIDE SEQUENCE [LARGE SCALE GENOMIC DNA]</scope>
    <source>
        <strain evidence="11 12">JCM 11201</strain>
    </source>
</reference>
<comment type="subcellular location">
    <subcellularLocation>
        <location evidence="1">Cell membrane</location>
        <topology evidence="1">Multi-pass membrane protein</topology>
    </subcellularLocation>
</comment>
<feature type="transmembrane region" description="Helical" evidence="9">
    <location>
        <begin position="216"/>
        <end position="239"/>
    </location>
</feature>
<dbReference type="Pfam" id="PF03611">
    <property type="entry name" value="EIIC-GAT"/>
    <property type="match status" value="1"/>
</dbReference>
<keyword evidence="5" id="KW-0598">Phosphotransferase system</keyword>
<proteinExistence type="predicted"/>
<feature type="transmembrane region" description="Helical" evidence="9">
    <location>
        <begin position="176"/>
        <end position="196"/>
    </location>
</feature>
<evidence type="ECO:0000256" key="4">
    <source>
        <dbReference type="ARBA" id="ARBA00022597"/>
    </source>
</evidence>
<evidence type="ECO:0000256" key="3">
    <source>
        <dbReference type="ARBA" id="ARBA00022475"/>
    </source>
</evidence>
<feature type="transmembrane region" description="Helical" evidence="9">
    <location>
        <begin position="297"/>
        <end position="321"/>
    </location>
</feature>
<feature type="transmembrane region" description="Helical" evidence="9">
    <location>
        <begin position="39"/>
        <end position="56"/>
    </location>
</feature>
<evidence type="ECO:0000313" key="12">
    <source>
        <dbReference type="Proteomes" id="UP001589609"/>
    </source>
</evidence>
<dbReference type="PIRSF" id="PIRSF006304">
    <property type="entry name" value="GatC"/>
    <property type="match status" value="1"/>
</dbReference>
<dbReference type="NCBIfam" id="TIGR00827">
    <property type="entry name" value="EIIC-GAT"/>
    <property type="match status" value="1"/>
</dbReference>
<gene>
    <name evidence="11" type="ORF">ACFFMS_15855</name>
</gene>
<dbReference type="EMBL" id="JBHMAF010000100">
    <property type="protein sequence ID" value="MFB9759869.1"/>
    <property type="molecule type" value="Genomic_DNA"/>
</dbReference>
<keyword evidence="2" id="KW-0813">Transport</keyword>
<dbReference type="PANTHER" id="PTHR37324:SF2">
    <property type="entry name" value="PTS SYSTEM GALACTITOL-SPECIFIC EIIC COMPONENT"/>
    <property type="match status" value="1"/>
</dbReference>
<evidence type="ECO:0000256" key="5">
    <source>
        <dbReference type="ARBA" id="ARBA00022683"/>
    </source>
</evidence>
<keyword evidence="4" id="KW-0762">Sugar transport</keyword>
<evidence type="ECO:0000256" key="1">
    <source>
        <dbReference type="ARBA" id="ARBA00004651"/>
    </source>
</evidence>
<feature type="transmembrane region" description="Helical" evidence="9">
    <location>
        <begin position="96"/>
        <end position="117"/>
    </location>
</feature>
<evidence type="ECO:0000256" key="9">
    <source>
        <dbReference type="SAM" id="Phobius"/>
    </source>
</evidence>
<dbReference type="PROSITE" id="PS51104">
    <property type="entry name" value="PTS_EIIC_TYPE_2"/>
    <property type="match status" value="1"/>
</dbReference>
<keyword evidence="12" id="KW-1185">Reference proteome</keyword>
<keyword evidence="8 9" id="KW-0472">Membrane</keyword>
<name>A0ABV5WGY4_9BACI</name>
<dbReference type="Proteomes" id="UP001589609">
    <property type="component" value="Unassembled WGS sequence"/>
</dbReference>
<dbReference type="InterPro" id="IPR013014">
    <property type="entry name" value="PTS_EIIC_2"/>
</dbReference>
<evidence type="ECO:0000259" key="10">
    <source>
        <dbReference type="PROSITE" id="PS51104"/>
    </source>
</evidence>
<evidence type="ECO:0000256" key="2">
    <source>
        <dbReference type="ARBA" id="ARBA00022448"/>
    </source>
</evidence>
<dbReference type="InterPro" id="IPR004703">
    <property type="entry name" value="PTS_sugar-sp_permease"/>
</dbReference>
<dbReference type="RefSeq" id="WP_379950200.1">
    <property type="nucleotide sequence ID" value="NZ_JBHMAF010000100.1"/>
</dbReference>
<accession>A0ABV5WGY4</accession>
<keyword evidence="6 9" id="KW-0812">Transmembrane</keyword>
<feature type="transmembrane region" description="Helical" evidence="9">
    <location>
        <begin position="415"/>
        <end position="437"/>
    </location>
</feature>
<feature type="transmembrane region" description="Helical" evidence="9">
    <location>
        <begin position="327"/>
        <end position="344"/>
    </location>
</feature>
<evidence type="ECO:0000256" key="7">
    <source>
        <dbReference type="ARBA" id="ARBA00022989"/>
    </source>
</evidence>
<evidence type="ECO:0000256" key="8">
    <source>
        <dbReference type="ARBA" id="ARBA00023136"/>
    </source>
</evidence>
<feature type="transmembrane region" description="Helical" evidence="9">
    <location>
        <begin position="251"/>
        <end position="276"/>
    </location>
</feature>
<feature type="domain" description="PTS EIIC type-2" evidence="10">
    <location>
        <begin position="4"/>
        <end position="434"/>
    </location>
</feature>
<sequence length="456" mass="48647">MNIMKYILDLGPSVMLPVVIFILAVCLKEKPGKALRSGIMIGIGFIGISLVVGLMLDNLGPAAKAMAERFGVHLSAVDVGWPGAAPMAWASSVGGFAIPIAIGVNVLMLVLGLTRVVNVDIWNVWHMAFTGAMVQIATGSFVWGAIGIAVHAAFVYKLGDWLEPVTKKYFELEGLAVPHGSAAYLAPFAIPFEWLFNRIPGVRKINLNAEKIESRLGVIGEPMIIGAILGMAIGFLAGYDAKVALQLGMKMAAVMVLMPKMVKCIMEGLLPVAAAARKILEKKFKGKEFLIGLDPALLLGDPQVVSASLIFVPLTLVVAMIVPGNQVLPFGDLATIGFFVAMATGIHGGNLFRTIISGSFIMGITLWISTQMIGLHTQLAEQANALPKGVTEVSSLDQGGSPITYMLTQLFTGKFGTGVLVVGGLYIVCVIFTFIYYKQQVKKDSLKVIDGERQIS</sequence>
<keyword evidence="3" id="KW-1003">Cell membrane</keyword>
<feature type="transmembrane region" description="Helical" evidence="9">
    <location>
        <begin position="351"/>
        <end position="369"/>
    </location>
</feature>
<evidence type="ECO:0000256" key="6">
    <source>
        <dbReference type="ARBA" id="ARBA00022692"/>
    </source>
</evidence>
<evidence type="ECO:0000313" key="11">
    <source>
        <dbReference type="EMBL" id="MFB9759869.1"/>
    </source>
</evidence>
<dbReference type="PANTHER" id="PTHR37324">
    <property type="entry name" value="PTS SYSTEM GALACTITOL-SPECIFIC EIIC COMPONENT"/>
    <property type="match status" value="1"/>
</dbReference>
<comment type="caution">
    <text evidence="11">The sequence shown here is derived from an EMBL/GenBank/DDBJ whole genome shotgun (WGS) entry which is preliminary data.</text>
</comment>
<feature type="transmembrane region" description="Helical" evidence="9">
    <location>
        <begin position="129"/>
        <end position="156"/>
    </location>
</feature>
<keyword evidence="7 9" id="KW-1133">Transmembrane helix</keyword>
<dbReference type="InterPro" id="IPR013853">
    <property type="entry name" value="EIIC-GAT"/>
</dbReference>
<feature type="transmembrane region" description="Helical" evidence="9">
    <location>
        <begin position="6"/>
        <end position="27"/>
    </location>
</feature>